<dbReference type="InterPro" id="IPR023650">
    <property type="entry name" value="Beta-lactam_class-A_AS"/>
</dbReference>
<keyword evidence="10" id="KW-1185">Reference proteome</keyword>
<dbReference type="GO" id="GO:0008800">
    <property type="term" value="F:beta-lactamase activity"/>
    <property type="evidence" value="ECO:0007669"/>
    <property type="project" value="UniProtKB-UniRule"/>
</dbReference>
<dbReference type="PRINTS" id="PR00118">
    <property type="entry name" value="BLACTAMASEA"/>
</dbReference>
<dbReference type="PROSITE" id="PS00146">
    <property type="entry name" value="BETA_LACTAMASE_A"/>
    <property type="match status" value="1"/>
</dbReference>
<dbReference type="RefSeq" id="WP_135815888.1">
    <property type="nucleotide sequence ID" value="NZ_SRPG01000001.1"/>
</dbReference>
<evidence type="ECO:0000313" key="9">
    <source>
        <dbReference type="EMBL" id="TGN68765.1"/>
    </source>
</evidence>
<protein>
    <recommendedName>
        <fullName evidence="3 6">Beta-lactamase</fullName>
        <ecNumber evidence="3 6">3.5.2.6</ecNumber>
    </recommendedName>
</protein>
<dbReference type="InterPro" id="IPR012338">
    <property type="entry name" value="Beta-lactam/transpept-like"/>
</dbReference>
<evidence type="ECO:0000256" key="2">
    <source>
        <dbReference type="ARBA" id="ARBA00009009"/>
    </source>
</evidence>
<dbReference type="InterPro" id="IPR045155">
    <property type="entry name" value="Beta-lactam_cat"/>
</dbReference>
<evidence type="ECO:0000256" key="6">
    <source>
        <dbReference type="RuleBase" id="RU361140"/>
    </source>
</evidence>
<keyword evidence="7" id="KW-0732">Signal</keyword>
<name>A0A4Z1CTJ6_9RHOB</name>
<feature type="domain" description="Beta-lactamase class A catalytic" evidence="8">
    <location>
        <begin position="42"/>
        <end position="254"/>
    </location>
</feature>
<keyword evidence="5 6" id="KW-0046">Antibiotic resistance</keyword>
<dbReference type="OrthoDB" id="9784149at2"/>
<evidence type="ECO:0000256" key="3">
    <source>
        <dbReference type="ARBA" id="ARBA00012865"/>
    </source>
</evidence>
<organism evidence="9 10">
    <name type="scientific">Paracoccus liaowanqingii</name>
    <dbReference type="NCBI Taxonomy" id="2560053"/>
    <lineage>
        <taxon>Bacteria</taxon>
        <taxon>Pseudomonadati</taxon>
        <taxon>Pseudomonadota</taxon>
        <taxon>Alphaproteobacteria</taxon>
        <taxon>Rhodobacterales</taxon>
        <taxon>Paracoccaceae</taxon>
        <taxon>Paracoccus</taxon>
    </lineage>
</organism>
<comment type="similarity">
    <text evidence="2 6">Belongs to the class-A beta-lactamase family.</text>
</comment>
<comment type="caution">
    <text evidence="9">The sequence shown here is derived from an EMBL/GenBank/DDBJ whole genome shotgun (WGS) entry which is preliminary data.</text>
</comment>
<comment type="catalytic activity">
    <reaction evidence="1 6">
        <text>a beta-lactam + H2O = a substituted beta-amino acid</text>
        <dbReference type="Rhea" id="RHEA:20401"/>
        <dbReference type="ChEBI" id="CHEBI:15377"/>
        <dbReference type="ChEBI" id="CHEBI:35627"/>
        <dbReference type="ChEBI" id="CHEBI:140347"/>
        <dbReference type="EC" id="3.5.2.6"/>
    </reaction>
</comment>
<dbReference type="InterPro" id="IPR000871">
    <property type="entry name" value="Beta-lactam_class-A"/>
</dbReference>
<feature type="signal peptide" evidence="7">
    <location>
        <begin position="1"/>
        <end position="21"/>
    </location>
</feature>
<dbReference type="PANTHER" id="PTHR35333">
    <property type="entry name" value="BETA-LACTAMASE"/>
    <property type="match status" value="1"/>
</dbReference>
<evidence type="ECO:0000259" key="8">
    <source>
        <dbReference type="Pfam" id="PF13354"/>
    </source>
</evidence>
<dbReference type="Pfam" id="PF13354">
    <property type="entry name" value="Beta-lactamase2"/>
    <property type="match status" value="1"/>
</dbReference>
<accession>A0A4Z1CTJ6</accession>
<evidence type="ECO:0000256" key="7">
    <source>
        <dbReference type="SAM" id="SignalP"/>
    </source>
</evidence>
<dbReference type="GO" id="GO:0030655">
    <property type="term" value="P:beta-lactam antibiotic catabolic process"/>
    <property type="evidence" value="ECO:0007669"/>
    <property type="project" value="InterPro"/>
</dbReference>
<dbReference type="EC" id="3.5.2.6" evidence="3 6"/>
<evidence type="ECO:0000256" key="1">
    <source>
        <dbReference type="ARBA" id="ARBA00001526"/>
    </source>
</evidence>
<dbReference type="PANTHER" id="PTHR35333:SF3">
    <property type="entry name" value="BETA-LACTAMASE-TYPE TRANSPEPTIDASE FOLD CONTAINING PROTEIN"/>
    <property type="match status" value="1"/>
</dbReference>
<dbReference type="Gene3D" id="3.40.710.10">
    <property type="entry name" value="DD-peptidase/beta-lactamase superfamily"/>
    <property type="match status" value="1"/>
</dbReference>
<dbReference type="EMBL" id="SRPG01000001">
    <property type="protein sequence ID" value="TGN68765.1"/>
    <property type="molecule type" value="Genomic_DNA"/>
</dbReference>
<gene>
    <name evidence="9" type="primary">bla</name>
    <name evidence="9" type="ORF">E4L95_00285</name>
</gene>
<dbReference type="AlphaFoldDB" id="A0A4Z1CTJ6"/>
<sequence length="284" mass="30043">MPRTTIATCMLLGTLTAPVAAETVTEAARAIEADLGGRIGVSLRQPGGAGATGYREDERFPLSSTFKAPLCGAILTLVDAGEDQLDRRIGYSSGDLVTYSPVTEARDAMTVVELCEATITLSDNTAANLLLDRLGGPEDFTEYLRAIGDDTTRLDRWETDLNAAVPGDPRDTSTPAAMTATLETLLFGPVLSDAAQQQLEAWMRANQVADDLIRASLPEGWIIGDKTGAGGYGSRSIVAVIRTPQGDPWLASVYLTGSEADMPTRNRAIARVGAAIVREISAGR</sequence>
<dbReference type="Proteomes" id="UP000297972">
    <property type="component" value="Unassembled WGS sequence"/>
</dbReference>
<dbReference type="SUPFAM" id="SSF56601">
    <property type="entry name" value="beta-lactamase/transpeptidase-like"/>
    <property type="match status" value="1"/>
</dbReference>
<evidence type="ECO:0000313" key="10">
    <source>
        <dbReference type="Proteomes" id="UP000297972"/>
    </source>
</evidence>
<dbReference type="NCBIfam" id="NF033103">
    <property type="entry name" value="bla_class_A"/>
    <property type="match status" value="1"/>
</dbReference>
<feature type="chain" id="PRO_5021261694" description="Beta-lactamase" evidence="7">
    <location>
        <begin position="22"/>
        <end position="284"/>
    </location>
</feature>
<dbReference type="GO" id="GO:0046677">
    <property type="term" value="P:response to antibiotic"/>
    <property type="evidence" value="ECO:0007669"/>
    <property type="project" value="UniProtKB-UniRule"/>
</dbReference>
<keyword evidence="4 6" id="KW-0378">Hydrolase</keyword>
<evidence type="ECO:0000256" key="4">
    <source>
        <dbReference type="ARBA" id="ARBA00022801"/>
    </source>
</evidence>
<reference evidence="9 10" key="1">
    <citation type="submission" date="2019-03" db="EMBL/GenBank/DDBJ databases">
        <authorList>
            <person name="Li J."/>
        </authorList>
    </citation>
    <scope>NUCLEOTIDE SEQUENCE [LARGE SCALE GENOMIC DNA]</scope>
    <source>
        <strain evidence="9 10">3058</strain>
    </source>
</reference>
<proteinExistence type="inferred from homology"/>
<evidence type="ECO:0000256" key="5">
    <source>
        <dbReference type="ARBA" id="ARBA00023251"/>
    </source>
</evidence>